<dbReference type="Gene3D" id="3.40.50.300">
    <property type="entry name" value="P-loop containing nucleotide triphosphate hydrolases"/>
    <property type="match status" value="1"/>
</dbReference>
<evidence type="ECO:0000256" key="5">
    <source>
        <dbReference type="ARBA" id="ARBA00023125"/>
    </source>
</evidence>
<evidence type="ECO:0000259" key="7">
    <source>
        <dbReference type="Pfam" id="PF14629"/>
    </source>
</evidence>
<evidence type="ECO:0000256" key="6">
    <source>
        <dbReference type="ARBA" id="ARBA00023242"/>
    </source>
</evidence>
<dbReference type="Proteomes" id="UP000095283">
    <property type="component" value="Unplaced"/>
</dbReference>
<accession>A0A1I7X6V0</accession>
<dbReference type="GO" id="GO:0003688">
    <property type="term" value="F:DNA replication origin binding"/>
    <property type="evidence" value="ECO:0007669"/>
    <property type="project" value="TreeGrafter"/>
</dbReference>
<evidence type="ECO:0000256" key="1">
    <source>
        <dbReference type="ARBA" id="ARBA00004123"/>
    </source>
</evidence>
<dbReference type="PANTHER" id="PTHR12087:SF0">
    <property type="entry name" value="ORIGIN RECOGNITION COMPLEX SUBUNIT 4"/>
    <property type="match status" value="1"/>
</dbReference>
<sequence length="412" mass="46767">MNYSTIKSIATAVLEEIELCVVGVDEQAKYAFDFIVYYIFSFQLAEIIRRFETSVCGDSCIVTGESNCGRNTLYRLAMKDEMDVYVFSGAYLGSDALQLLKNDSEKRRIMIIENADELVSRQKQTFLYTILNTIKIFPWLVFFMVNRQDFVSSLEKRVRSRLPMSRIHFLPAQTINDYTDASAEFLGITRHTDEWRLFITNFLDNQQVKNEFAYMYSLDSSFSTLKKCIAVFLSFLVESNEEEAGNSLILWQNAVQTIMPTEHSITPVIRSLSLCSLCILLCIFRQLRSAPIGASIEYRKVFIEYLRLGNTVDRRICSSEIALYKSIDRLAQLGVLVVDHKTNNLAFSQSVHVIVLQPSLGASTGVDSGIILLESEAKTWIVGDTRLGDVVRHPGCQRYSFSLPQTPSQAVP</sequence>
<keyword evidence="8" id="KW-1185">Reference proteome</keyword>
<protein>
    <recommendedName>
        <fullName evidence="3">Origin recognition complex subunit 4</fullName>
    </recommendedName>
</protein>
<dbReference type="InterPro" id="IPR027417">
    <property type="entry name" value="P-loop_NTPase"/>
</dbReference>
<organism evidence="8 9">
    <name type="scientific">Heterorhabditis bacteriophora</name>
    <name type="common">Entomopathogenic nematode worm</name>
    <dbReference type="NCBI Taxonomy" id="37862"/>
    <lineage>
        <taxon>Eukaryota</taxon>
        <taxon>Metazoa</taxon>
        <taxon>Ecdysozoa</taxon>
        <taxon>Nematoda</taxon>
        <taxon>Chromadorea</taxon>
        <taxon>Rhabditida</taxon>
        <taxon>Rhabditina</taxon>
        <taxon>Rhabditomorpha</taxon>
        <taxon>Strongyloidea</taxon>
        <taxon>Heterorhabditidae</taxon>
        <taxon>Heterorhabditis</taxon>
    </lineage>
</organism>
<dbReference type="PANTHER" id="PTHR12087">
    <property type="entry name" value="ORIGIN RECOGNITION COMPLEX SUBUNIT 4"/>
    <property type="match status" value="1"/>
</dbReference>
<evidence type="ECO:0000313" key="8">
    <source>
        <dbReference type="Proteomes" id="UP000095283"/>
    </source>
</evidence>
<dbReference type="Pfam" id="PF14629">
    <property type="entry name" value="ORC4_C"/>
    <property type="match status" value="1"/>
</dbReference>
<dbReference type="WBParaSite" id="Hba_13297">
    <property type="protein sequence ID" value="Hba_13297"/>
    <property type="gene ID" value="Hba_13297"/>
</dbReference>
<evidence type="ECO:0000313" key="9">
    <source>
        <dbReference type="WBParaSite" id="Hba_13297"/>
    </source>
</evidence>
<proteinExistence type="inferred from homology"/>
<comment type="similarity">
    <text evidence="2">Belongs to the ORC4 family.</text>
</comment>
<name>A0A1I7X6V0_HETBA</name>
<feature type="domain" description="Origin recognition complex subunit 4 C-terminal" evidence="7">
    <location>
        <begin position="190"/>
        <end position="286"/>
    </location>
</feature>
<comment type="subcellular location">
    <subcellularLocation>
        <location evidence="1">Nucleus</location>
    </subcellularLocation>
</comment>
<keyword evidence="6" id="KW-0539">Nucleus</keyword>
<keyword evidence="5" id="KW-0238">DNA-binding</keyword>
<dbReference type="AlphaFoldDB" id="A0A1I7X6V0"/>
<evidence type="ECO:0000256" key="3">
    <source>
        <dbReference type="ARBA" id="ARBA00019083"/>
    </source>
</evidence>
<evidence type="ECO:0000256" key="2">
    <source>
        <dbReference type="ARBA" id="ARBA00005334"/>
    </source>
</evidence>
<dbReference type="GO" id="GO:0006270">
    <property type="term" value="P:DNA replication initiation"/>
    <property type="evidence" value="ECO:0007669"/>
    <property type="project" value="TreeGrafter"/>
</dbReference>
<evidence type="ECO:0000256" key="4">
    <source>
        <dbReference type="ARBA" id="ARBA00022705"/>
    </source>
</evidence>
<keyword evidence="4" id="KW-0235">DNA replication</keyword>
<reference evidence="9" key="1">
    <citation type="submission" date="2016-11" db="UniProtKB">
        <authorList>
            <consortium name="WormBaseParasite"/>
        </authorList>
    </citation>
    <scope>IDENTIFICATION</scope>
</reference>
<dbReference type="InterPro" id="IPR032705">
    <property type="entry name" value="ORC4_C"/>
</dbReference>
<dbReference type="InterPro" id="IPR016527">
    <property type="entry name" value="ORC4"/>
</dbReference>
<dbReference type="GO" id="GO:0005664">
    <property type="term" value="C:nuclear origin of replication recognition complex"/>
    <property type="evidence" value="ECO:0007669"/>
    <property type="project" value="TreeGrafter"/>
</dbReference>